<dbReference type="InterPro" id="IPR052947">
    <property type="entry name" value="T6SS_Hcp1_domain"/>
</dbReference>
<dbReference type="Gene3D" id="2.30.110.20">
    <property type="entry name" value="Hcp1-like"/>
    <property type="match status" value="1"/>
</dbReference>
<keyword evidence="2" id="KW-1185">Reference proteome</keyword>
<sequence>MIQFDHELMIPRDPATGQPTGERIHKPLCFRKQYDKASPLLYQALCTGERLTEVEIQWYRTMMDGTQELYFTHTLEDAVLVNIHAEMVLATDISLDFRDPEETICMTYRKITWEHVVAGTMSSDDWQAPVQA</sequence>
<dbReference type="InterPro" id="IPR008514">
    <property type="entry name" value="T6SS_Hcp"/>
</dbReference>
<evidence type="ECO:0000313" key="2">
    <source>
        <dbReference type="Proteomes" id="UP000076962"/>
    </source>
</evidence>
<dbReference type="EMBL" id="LUTY01002540">
    <property type="protein sequence ID" value="OAD20132.1"/>
    <property type="molecule type" value="Genomic_DNA"/>
</dbReference>
<dbReference type="InterPro" id="IPR036624">
    <property type="entry name" value="Hcp1-lik_sf"/>
</dbReference>
<evidence type="ECO:0000313" key="1">
    <source>
        <dbReference type="EMBL" id="OAD20132.1"/>
    </source>
</evidence>
<gene>
    <name evidence="1" type="ORF">THIOM_004183</name>
</gene>
<dbReference type="PANTHER" id="PTHR34319:SF6">
    <property type="entry name" value="MAJOR EXPORTED PROTEIN"/>
    <property type="match status" value="1"/>
</dbReference>
<accession>A0A176RWH4</accession>
<dbReference type="AlphaFoldDB" id="A0A176RWH4"/>
<dbReference type="PANTHER" id="PTHR34319">
    <property type="entry name" value="MAJOR EXPORTED PROTEIN"/>
    <property type="match status" value="1"/>
</dbReference>
<comment type="caution">
    <text evidence="1">The sequence shown here is derived from an EMBL/GenBank/DDBJ whole genome shotgun (WGS) entry which is preliminary data.</text>
</comment>
<proteinExistence type="predicted"/>
<protein>
    <submittedName>
        <fullName evidence="1">Type VI secretion system effector, Hcp1</fullName>
    </submittedName>
</protein>
<dbReference type="Proteomes" id="UP000076962">
    <property type="component" value="Unassembled WGS sequence"/>
</dbReference>
<reference evidence="1 2" key="1">
    <citation type="submission" date="2016-05" db="EMBL/GenBank/DDBJ databases">
        <title>Single-cell genome of chain-forming Candidatus Thiomargarita nelsonii and comparison to other large sulfur-oxidizing bacteria.</title>
        <authorList>
            <person name="Winkel M."/>
            <person name="Salman V."/>
            <person name="Woyke T."/>
            <person name="Schulz-Vogt H."/>
            <person name="Richter M."/>
            <person name="Flood B."/>
            <person name="Bailey J."/>
            <person name="Amann R."/>
            <person name="Mussmann M."/>
        </authorList>
    </citation>
    <scope>NUCLEOTIDE SEQUENCE [LARGE SCALE GENOMIC DNA]</scope>
    <source>
        <strain evidence="1 2">THI036</strain>
    </source>
</reference>
<organism evidence="1 2">
    <name type="scientific">Candidatus Thiomargarita nelsonii</name>
    <dbReference type="NCBI Taxonomy" id="1003181"/>
    <lineage>
        <taxon>Bacteria</taxon>
        <taxon>Pseudomonadati</taxon>
        <taxon>Pseudomonadota</taxon>
        <taxon>Gammaproteobacteria</taxon>
        <taxon>Thiotrichales</taxon>
        <taxon>Thiotrichaceae</taxon>
        <taxon>Thiomargarita</taxon>
    </lineage>
</organism>
<name>A0A176RWH4_9GAMM</name>
<dbReference type="Pfam" id="PF05638">
    <property type="entry name" value="T6SS_HCP"/>
    <property type="match status" value="1"/>
</dbReference>
<dbReference type="SUPFAM" id="SSF141452">
    <property type="entry name" value="Hcp1-like"/>
    <property type="match status" value="1"/>
</dbReference>
<dbReference type="NCBIfam" id="TIGR03344">
    <property type="entry name" value="VI_effect_Hcp1"/>
    <property type="match status" value="1"/>
</dbReference>